<dbReference type="EMBL" id="GL883145">
    <property type="protein sequence ID" value="EGG00677.1"/>
    <property type="molecule type" value="Genomic_DNA"/>
</dbReference>
<feature type="compositionally biased region" description="Polar residues" evidence="1">
    <location>
        <begin position="1"/>
        <end position="43"/>
    </location>
</feature>
<dbReference type="RefSeq" id="XP_007416131.1">
    <property type="nucleotide sequence ID" value="XM_007416069.1"/>
</dbReference>
<gene>
    <name evidence="2" type="ORF">MELLADRAFT_93078</name>
</gene>
<feature type="region of interest" description="Disordered" evidence="1">
    <location>
        <begin position="1"/>
        <end position="87"/>
    </location>
</feature>
<dbReference type="VEuPathDB" id="FungiDB:MELLADRAFT_93078"/>
<dbReference type="GeneID" id="18936461"/>
<feature type="compositionally biased region" description="Low complexity" evidence="1">
    <location>
        <begin position="188"/>
        <end position="201"/>
    </location>
</feature>
<accession>F4S3V4</accession>
<proteinExistence type="predicted"/>
<reference evidence="3" key="1">
    <citation type="journal article" date="2011" name="Proc. Natl. Acad. Sci. U.S.A.">
        <title>Obligate biotrophy features unraveled by the genomic analysis of rust fungi.</title>
        <authorList>
            <person name="Duplessis S."/>
            <person name="Cuomo C.A."/>
            <person name="Lin Y.-C."/>
            <person name="Aerts A."/>
            <person name="Tisserant E."/>
            <person name="Veneault-Fourrey C."/>
            <person name="Joly D.L."/>
            <person name="Hacquard S."/>
            <person name="Amselem J."/>
            <person name="Cantarel B.L."/>
            <person name="Chiu R."/>
            <person name="Coutinho P.M."/>
            <person name="Feau N."/>
            <person name="Field M."/>
            <person name="Frey P."/>
            <person name="Gelhaye E."/>
            <person name="Goldberg J."/>
            <person name="Grabherr M.G."/>
            <person name="Kodira C.D."/>
            <person name="Kohler A."/>
            <person name="Kuees U."/>
            <person name="Lindquist E.A."/>
            <person name="Lucas S.M."/>
            <person name="Mago R."/>
            <person name="Mauceli E."/>
            <person name="Morin E."/>
            <person name="Murat C."/>
            <person name="Pangilinan J.L."/>
            <person name="Park R."/>
            <person name="Pearson M."/>
            <person name="Quesneville H."/>
            <person name="Rouhier N."/>
            <person name="Sakthikumar S."/>
            <person name="Salamov A.A."/>
            <person name="Schmutz J."/>
            <person name="Selles B."/>
            <person name="Shapiro H."/>
            <person name="Tanguay P."/>
            <person name="Tuskan G.A."/>
            <person name="Henrissat B."/>
            <person name="Van de Peer Y."/>
            <person name="Rouze P."/>
            <person name="Ellis J.G."/>
            <person name="Dodds P.N."/>
            <person name="Schein J.E."/>
            <person name="Zhong S."/>
            <person name="Hamelin R.C."/>
            <person name="Grigoriev I.V."/>
            <person name="Szabo L.J."/>
            <person name="Martin F."/>
        </authorList>
    </citation>
    <scope>NUCLEOTIDE SEQUENCE [LARGE SCALE GENOMIC DNA]</scope>
    <source>
        <strain evidence="3">98AG31 / pathotype 3-4-7</strain>
    </source>
</reference>
<evidence type="ECO:0000256" key="1">
    <source>
        <dbReference type="SAM" id="MobiDB-lite"/>
    </source>
</evidence>
<feature type="compositionally biased region" description="Acidic residues" evidence="1">
    <location>
        <begin position="224"/>
        <end position="241"/>
    </location>
</feature>
<feature type="region of interest" description="Disordered" evidence="1">
    <location>
        <begin position="134"/>
        <end position="268"/>
    </location>
</feature>
<feature type="region of interest" description="Disordered" evidence="1">
    <location>
        <begin position="951"/>
        <end position="971"/>
    </location>
</feature>
<evidence type="ECO:0000313" key="2">
    <source>
        <dbReference type="EMBL" id="EGG00677.1"/>
    </source>
</evidence>
<dbReference type="KEGG" id="mlr:MELLADRAFT_93078"/>
<feature type="compositionally biased region" description="Polar residues" evidence="1">
    <location>
        <begin position="52"/>
        <end position="64"/>
    </location>
</feature>
<dbReference type="Proteomes" id="UP000001072">
    <property type="component" value="Unassembled WGS sequence"/>
</dbReference>
<feature type="region of interest" description="Disordered" evidence="1">
    <location>
        <begin position="812"/>
        <end position="868"/>
    </location>
</feature>
<organism evidence="3">
    <name type="scientific">Melampsora larici-populina (strain 98AG31 / pathotype 3-4-7)</name>
    <name type="common">Poplar leaf rust fungus</name>
    <dbReference type="NCBI Taxonomy" id="747676"/>
    <lineage>
        <taxon>Eukaryota</taxon>
        <taxon>Fungi</taxon>
        <taxon>Dikarya</taxon>
        <taxon>Basidiomycota</taxon>
        <taxon>Pucciniomycotina</taxon>
        <taxon>Pucciniomycetes</taxon>
        <taxon>Pucciniales</taxon>
        <taxon>Melampsoraceae</taxon>
        <taxon>Melampsora</taxon>
    </lineage>
</organism>
<feature type="compositionally biased region" description="Polar residues" evidence="1">
    <location>
        <begin position="134"/>
        <end position="187"/>
    </location>
</feature>
<feature type="compositionally biased region" description="Basic and acidic residues" evidence="1">
    <location>
        <begin position="245"/>
        <end position="255"/>
    </location>
</feature>
<keyword evidence="3" id="KW-1185">Reference proteome</keyword>
<protein>
    <submittedName>
        <fullName evidence="2">Uncharacterized protein</fullName>
    </submittedName>
</protein>
<dbReference type="AlphaFoldDB" id="F4S3V4"/>
<dbReference type="InParanoid" id="F4S3V4"/>
<evidence type="ECO:0000313" key="3">
    <source>
        <dbReference type="Proteomes" id="UP000001072"/>
    </source>
</evidence>
<dbReference type="eggNOG" id="ENOG502QQDI">
    <property type="taxonomic scope" value="Eukaryota"/>
</dbReference>
<name>F4S3V4_MELLP</name>
<sequence>MQNRTEPNVFQQPQTQPTSFAQMSICSTRDQPNHDGPSQTEPNVFQRPPSQPTSLSRMSICSTRDQPDHDGPSQTKLNVFQQPQTQPTSFARMSICSTRDQPDHDGPASQTELNVFQQPQTQPTSLFRMSICSTQNQPNQQPTHRQSVHSTQNQPNQQPTHRQSVHSTQNRPNQRPTHRQSVQSQRISASAANAHQSNSNSITHAATSPHEEDSAPPSSHGADSDDVQEDDQDTPESDFDGVFDLGEHRKYENRGASRRARKTTARHDGTRYEKLAKDPVECSQYERLTIAMHHYHNLLLGIVRKRKGQKGNRLLPLPPSDDEYSAWDKRKTERRHIVDKSVKKARNRYLRKHPKALPAQLAKVADHAAEDAISTIPPVKFTSLVALRNSGVLYSTTVVSICEGALALSGFARFTYDWTDTIKSKWNEAVSCIIIQEWEKCYKRGDADDYDIDSTQVTPKNLRQVIDRWFKTKAREFSNQSGDQTQEDDENQALLQEAAKEKTRRRESRKRRIFPEHRSLQALLSERSIHSEDEVDSTGHAYRKPKLWRHKDLNEFRKPKLWRHKDLNEFLHELDALYIKEQQTDQAITSANYLARPPKGFPKALLDQDFINQHVSRVAVLGLELSAHKYDLRPLIERTKWLQLPEASYVATLGVGIKSECQCTVSSGFFSNNKTASGTLQELPNQPHIHYSRTFQKTNSNHHSLFFVPTSCSLFLDHFPSSQSYSPSANFQDTLPLRHTTTITSRTVAAIAFMFPLDMRSLPVSHSSPPLYLGFLQVIRFRSTRSYFKNCATKARSWLALAARRFQANRETPGQLFSSSPPPASVASSGPPQSPAVLPCTTPSSPITSPDPALSALIIPTTSEPPSPMSIDPASFALMPPHYGDPNTLFTLPSTSSSSTRTSPMSIDPPSIIESFQHSTGSTSSRTVSSRRSACYFTIEQLLDLEIHRLSPTPSSSRQPRPPSATDVSPPDLATHLAARIPRPYAHSPCPDVSLPPSPPFDYAPVKRSCSLSVVDESHAQPYKRNKRHMSEGLPPQPLALDVRKRRFSVLLEDGQHVQPYKRYKISSRVPLYAADAFPLTSSSRYQHGWCVDSNKTPEFWTSCQKTIQES</sequence>
<feature type="compositionally biased region" description="Low complexity" evidence="1">
    <location>
        <begin position="888"/>
        <end position="906"/>
    </location>
</feature>
<feature type="compositionally biased region" description="Polar residues" evidence="1">
    <location>
        <begin position="72"/>
        <end position="87"/>
    </location>
</feature>
<dbReference type="HOGENOM" id="CLU_281751_0_0_1"/>
<feature type="region of interest" description="Disordered" evidence="1">
    <location>
        <begin position="888"/>
        <end position="927"/>
    </location>
</feature>
<feature type="compositionally biased region" description="Low complexity" evidence="1">
    <location>
        <begin position="825"/>
        <end position="852"/>
    </location>
</feature>